<dbReference type="STRING" id="945553.A0A0D2MSB5"/>
<evidence type="ECO:0000256" key="2">
    <source>
        <dbReference type="SAM" id="MobiDB-lite"/>
    </source>
</evidence>
<dbReference type="AlphaFoldDB" id="A0A0D2MSB5"/>
<reference evidence="4" key="1">
    <citation type="submission" date="2014-04" db="EMBL/GenBank/DDBJ databases">
        <title>Evolutionary Origins and Diversification of the Mycorrhizal Mutualists.</title>
        <authorList>
            <consortium name="DOE Joint Genome Institute"/>
            <consortium name="Mycorrhizal Genomics Consortium"/>
            <person name="Kohler A."/>
            <person name="Kuo A."/>
            <person name="Nagy L.G."/>
            <person name="Floudas D."/>
            <person name="Copeland A."/>
            <person name="Barry K.W."/>
            <person name="Cichocki N."/>
            <person name="Veneault-Fourrey C."/>
            <person name="LaButti K."/>
            <person name="Lindquist E.A."/>
            <person name="Lipzen A."/>
            <person name="Lundell T."/>
            <person name="Morin E."/>
            <person name="Murat C."/>
            <person name="Riley R."/>
            <person name="Ohm R."/>
            <person name="Sun H."/>
            <person name="Tunlid A."/>
            <person name="Henrissat B."/>
            <person name="Grigoriev I.V."/>
            <person name="Hibbett D.S."/>
            <person name="Martin F."/>
        </authorList>
    </citation>
    <scope>NUCLEOTIDE SEQUENCE [LARGE SCALE GENOMIC DNA]</scope>
    <source>
        <strain evidence="4">FD-334 SS-4</strain>
    </source>
</reference>
<gene>
    <name evidence="3" type="ORF">HYPSUDRAFT_213011</name>
</gene>
<feature type="compositionally biased region" description="Low complexity" evidence="2">
    <location>
        <begin position="399"/>
        <end position="436"/>
    </location>
</feature>
<feature type="region of interest" description="Disordered" evidence="2">
    <location>
        <begin position="170"/>
        <end position="196"/>
    </location>
</feature>
<evidence type="ECO:0000256" key="1">
    <source>
        <dbReference type="SAM" id="Coils"/>
    </source>
</evidence>
<feature type="compositionally biased region" description="Polar residues" evidence="2">
    <location>
        <begin position="184"/>
        <end position="196"/>
    </location>
</feature>
<feature type="compositionally biased region" description="Polar residues" evidence="2">
    <location>
        <begin position="72"/>
        <end position="95"/>
    </location>
</feature>
<feature type="compositionally biased region" description="Polar residues" evidence="2">
    <location>
        <begin position="352"/>
        <end position="368"/>
    </location>
</feature>
<feature type="region of interest" description="Disordered" evidence="2">
    <location>
        <begin position="273"/>
        <end position="313"/>
    </location>
</feature>
<feature type="region of interest" description="Disordered" evidence="2">
    <location>
        <begin position="565"/>
        <end position="591"/>
    </location>
</feature>
<feature type="compositionally biased region" description="Polar residues" evidence="2">
    <location>
        <begin position="11"/>
        <end position="24"/>
    </location>
</feature>
<organism evidence="3 4">
    <name type="scientific">Hypholoma sublateritium (strain FD-334 SS-4)</name>
    <dbReference type="NCBI Taxonomy" id="945553"/>
    <lineage>
        <taxon>Eukaryota</taxon>
        <taxon>Fungi</taxon>
        <taxon>Dikarya</taxon>
        <taxon>Basidiomycota</taxon>
        <taxon>Agaricomycotina</taxon>
        <taxon>Agaricomycetes</taxon>
        <taxon>Agaricomycetidae</taxon>
        <taxon>Agaricales</taxon>
        <taxon>Agaricineae</taxon>
        <taxon>Strophariaceae</taxon>
        <taxon>Hypholoma</taxon>
    </lineage>
</organism>
<feature type="compositionally biased region" description="Polar residues" evidence="2">
    <location>
        <begin position="32"/>
        <end position="41"/>
    </location>
</feature>
<feature type="coiled-coil region" evidence="1">
    <location>
        <begin position="232"/>
        <end position="259"/>
    </location>
</feature>
<feature type="compositionally biased region" description="Basic and acidic residues" evidence="2">
    <location>
        <begin position="511"/>
        <end position="523"/>
    </location>
</feature>
<proteinExistence type="predicted"/>
<feature type="compositionally biased region" description="Polar residues" evidence="2">
    <location>
        <begin position="465"/>
        <end position="476"/>
    </location>
</feature>
<feature type="compositionally biased region" description="Low complexity" evidence="2">
    <location>
        <begin position="281"/>
        <end position="303"/>
    </location>
</feature>
<protein>
    <submittedName>
        <fullName evidence="3">Uncharacterized protein</fullName>
    </submittedName>
</protein>
<name>A0A0D2MSB5_HYPSF</name>
<feature type="compositionally biased region" description="Low complexity" evidence="2">
    <location>
        <begin position="53"/>
        <end position="68"/>
    </location>
</feature>
<dbReference type="OrthoDB" id="3204900at2759"/>
<feature type="region of interest" description="Disordered" evidence="2">
    <location>
        <begin position="1"/>
        <end position="151"/>
    </location>
</feature>
<feature type="compositionally biased region" description="Low complexity" evidence="2">
    <location>
        <begin position="128"/>
        <end position="139"/>
    </location>
</feature>
<keyword evidence="4" id="KW-1185">Reference proteome</keyword>
<evidence type="ECO:0000313" key="3">
    <source>
        <dbReference type="EMBL" id="KJA26888.1"/>
    </source>
</evidence>
<feature type="compositionally biased region" description="Pro residues" evidence="2">
    <location>
        <begin position="1"/>
        <end position="10"/>
    </location>
</feature>
<evidence type="ECO:0000313" key="4">
    <source>
        <dbReference type="Proteomes" id="UP000054270"/>
    </source>
</evidence>
<feature type="region of interest" description="Disordered" evidence="2">
    <location>
        <begin position="352"/>
        <end position="532"/>
    </location>
</feature>
<dbReference type="OMA" id="PRWRTHA"/>
<accession>A0A0D2MSB5</accession>
<dbReference type="Proteomes" id="UP000054270">
    <property type="component" value="Unassembled WGS sequence"/>
</dbReference>
<feature type="compositionally biased region" description="Polar residues" evidence="2">
    <location>
        <begin position="304"/>
        <end position="313"/>
    </location>
</feature>
<sequence length="765" mass="79672">MSAPKAPPPTSFRSNALQSPNAAQSPLLVGTEPNSTHQSRSGGPRTLHLTLGSVVATSPSTSTSSNVVHIPNDSSTTFDADAPTSTRSFSPSINSPKVPGSSALSPSPTVTKFRRDAAARKRSSISYLPLNPQSPSPLQTNRHDGISSPLSSSHARAAFSLDGTKLAGSGLARSNSLGGRASRTPKSATFGERSSTGSMLNADANFANGVEHLKERPPATLSEKHADLLHFIAQKESKCLELRSQLAVHEAELLQLKKKWERIVNRGFERALTPNSTSTASSTYFLSPSPSHSSSVLPESASPNTNSPAYFSTLNSNNSNATGAVVLEGIKEGVQGMSRLIAAGLGSIAQVNAPQTNEQRSRQSQTPDGTGPMPLRLGLISHRSVHSSDGNGSGHGQKESQSSSSTNASHATSLSFLSASSTSSATSAGSRSSLTAETAKEPSTGGASPGLEAGSDFGDFEDGQAQGSRTRSSTLTEHLIVQDTGATPMMSPNPNFGRRKFRAPSPPPVADAHRGVDTAKDDFDWGDDWDEPAGEAQAADLFASGSGADKQGNERAPVPLDLHERSSLSSLSSGRNPATEVGSRSPSTPFHGLAMMDQGTSAQQMSSWVGSVGKKWGEIKGSSTFTKNQKRASVLLSDIQQTLVASLISPTPATSSASYFTPNTPPPPPAPFTSSAVGGFNLPTAQPGMQLPKAKRGVSLLDDSDDESFGESCEDANVTMHSALPSRMSAPVLVPDTVPRAATAKIGKTSAVTLKSAADEDDWNW</sequence>
<keyword evidence="1" id="KW-0175">Coiled coil</keyword>
<dbReference type="EMBL" id="KN817526">
    <property type="protein sequence ID" value="KJA26888.1"/>
    <property type="molecule type" value="Genomic_DNA"/>
</dbReference>